<dbReference type="EMBL" id="CAJNON010000031">
    <property type="protein sequence ID" value="CAF0825056.1"/>
    <property type="molecule type" value="Genomic_DNA"/>
</dbReference>
<organism evidence="11 12">
    <name type="scientific">Adineta steineri</name>
    <dbReference type="NCBI Taxonomy" id="433720"/>
    <lineage>
        <taxon>Eukaryota</taxon>
        <taxon>Metazoa</taxon>
        <taxon>Spiralia</taxon>
        <taxon>Gnathifera</taxon>
        <taxon>Rotifera</taxon>
        <taxon>Eurotatoria</taxon>
        <taxon>Bdelloidea</taxon>
        <taxon>Adinetida</taxon>
        <taxon>Adinetidae</taxon>
        <taxon>Adineta</taxon>
    </lineage>
</organism>
<feature type="transmembrane region" description="Helical" evidence="8">
    <location>
        <begin position="94"/>
        <end position="114"/>
    </location>
</feature>
<evidence type="ECO:0000313" key="10">
    <source>
        <dbReference type="EMBL" id="CAF0825056.1"/>
    </source>
</evidence>
<feature type="transmembrane region" description="Helical" evidence="8">
    <location>
        <begin position="181"/>
        <end position="201"/>
    </location>
</feature>
<comment type="subcellular location">
    <subcellularLocation>
        <location evidence="1">Membrane</location>
        <topology evidence="1">Multi-pass membrane protein</topology>
    </subcellularLocation>
</comment>
<feature type="transmembrane region" description="Helical" evidence="8">
    <location>
        <begin position="279"/>
        <end position="302"/>
    </location>
</feature>
<feature type="domain" description="G-protein coupled receptors family 1 profile" evidence="9">
    <location>
        <begin position="32"/>
        <end position="295"/>
    </location>
</feature>
<comment type="caution">
    <text evidence="11">The sequence shown here is derived from an EMBL/GenBank/DDBJ whole genome shotgun (WGS) entry which is preliminary data.</text>
</comment>
<reference evidence="11" key="1">
    <citation type="submission" date="2021-02" db="EMBL/GenBank/DDBJ databases">
        <authorList>
            <person name="Nowell W R."/>
        </authorList>
    </citation>
    <scope>NUCLEOTIDE SEQUENCE</scope>
</reference>
<evidence type="ECO:0000256" key="1">
    <source>
        <dbReference type="ARBA" id="ARBA00004141"/>
    </source>
</evidence>
<name>A0A818J7S9_9BILA</name>
<feature type="transmembrane region" description="Helical" evidence="8">
    <location>
        <begin position="135"/>
        <end position="155"/>
    </location>
</feature>
<evidence type="ECO:0000256" key="6">
    <source>
        <dbReference type="ARBA" id="ARBA00023170"/>
    </source>
</evidence>
<dbReference type="GO" id="GO:0004930">
    <property type="term" value="F:G protein-coupled receptor activity"/>
    <property type="evidence" value="ECO:0007669"/>
    <property type="project" value="UniProtKB-KW"/>
</dbReference>
<evidence type="ECO:0000256" key="2">
    <source>
        <dbReference type="ARBA" id="ARBA00022692"/>
    </source>
</evidence>
<accession>A0A818J7S9</accession>
<feature type="transmembrane region" description="Helical" evidence="8">
    <location>
        <begin position="52"/>
        <end position="74"/>
    </location>
</feature>
<dbReference type="Proteomes" id="UP000663891">
    <property type="component" value="Unassembled WGS sequence"/>
</dbReference>
<proteinExistence type="predicted"/>
<dbReference type="PANTHER" id="PTHR24243">
    <property type="entry name" value="G-PROTEIN COUPLED RECEPTOR"/>
    <property type="match status" value="1"/>
</dbReference>
<dbReference type="SUPFAM" id="SSF81321">
    <property type="entry name" value="Family A G protein-coupled receptor-like"/>
    <property type="match status" value="1"/>
</dbReference>
<dbReference type="OrthoDB" id="10018962at2759"/>
<feature type="transmembrane region" description="Helical" evidence="8">
    <location>
        <begin position="20"/>
        <end position="40"/>
    </location>
</feature>
<gene>
    <name evidence="11" type="ORF">OKA104_LOCUS3534</name>
    <name evidence="10" type="ORF">VCS650_LOCUS5286</name>
</gene>
<evidence type="ECO:0000256" key="3">
    <source>
        <dbReference type="ARBA" id="ARBA00022989"/>
    </source>
</evidence>
<dbReference type="Gene3D" id="1.20.1070.10">
    <property type="entry name" value="Rhodopsin 7-helix transmembrane proteins"/>
    <property type="match status" value="1"/>
</dbReference>
<evidence type="ECO:0000256" key="5">
    <source>
        <dbReference type="ARBA" id="ARBA00023136"/>
    </source>
</evidence>
<keyword evidence="6" id="KW-0675">Receptor</keyword>
<evidence type="ECO:0000256" key="7">
    <source>
        <dbReference type="ARBA" id="ARBA00023224"/>
    </source>
</evidence>
<dbReference type="PROSITE" id="PS50262">
    <property type="entry name" value="G_PROTEIN_RECEP_F1_2"/>
    <property type="match status" value="1"/>
</dbReference>
<keyword evidence="5 8" id="KW-0472">Membrane</keyword>
<evidence type="ECO:0000259" key="9">
    <source>
        <dbReference type="PROSITE" id="PS50262"/>
    </source>
</evidence>
<feature type="transmembrane region" description="Helical" evidence="8">
    <location>
        <begin position="236"/>
        <end position="259"/>
    </location>
</feature>
<dbReference type="PRINTS" id="PR00237">
    <property type="entry name" value="GPCRRHODOPSN"/>
</dbReference>
<dbReference type="Proteomes" id="UP000663881">
    <property type="component" value="Unassembled WGS sequence"/>
</dbReference>
<keyword evidence="2 8" id="KW-0812">Transmembrane</keyword>
<keyword evidence="4" id="KW-0297">G-protein coupled receptor</keyword>
<dbReference type="InterPro" id="IPR000276">
    <property type="entry name" value="GPCR_Rhodpsn"/>
</dbReference>
<dbReference type="InterPro" id="IPR017452">
    <property type="entry name" value="GPCR_Rhodpsn_7TM"/>
</dbReference>
<dbReference type="Pfam" id="PF00001">
    <property type="entry name" value="7tm_1"/>
    <property type="match status" value="1"/>
</dbReference>
<evidence type="ECO:0000256" key="8">
    <source>
        <dbReference type="SAM" id="Phobius"/>
    </source>
</evidence>
<evidence type="ECO:0000313" key="12">
    <source>
        <dbReference type="Proteomes" id="UP000663881"/>
    </source>
</evidence>
<sequence>MSTFVIAAQLEIVTEQINRYVTLFLLLLGVIGNLCNCLVFTQRNLRSNPCCVYFLVASLANLILCITALTPRSITGWNPNADLTETVSAFCRLLMFLLLSARCIVAWIIAFASVDRYLTSSPNVQRRQMSKLKNSYCCISLICIISLLIWLEGFFCFDANQVGTPIKCYTTSDVCQMYNNLAIAFFIIIIPVIVMLVFGFSTIKNIHGNRRVTTNLNNEHTGSTNRRSESSLTKMLLIQVLILTLFSLPLAIITLYLSWTFYQEKPLLQQIIEGFLFNIFLLMAFIPNCISFCLYTLSGSVFRQTFIDIGKRTMRRLSCYH</sequence>
<dbReference type="PANTHER" id="PTHR24243:SF233">
    <property type="entry name" value="THYROTROPIN-RELEASING HORMONE RECEPTOR"/>
    <property type="match status" value="1"/>
</dbReference>
<evidence type="ECO:0000256" key="4">
    <source>
        <dbReference type="ARBA" id="ARBA00023040"/>
    </source>
</evidence>
<protein>
    <recommendedName>
        <fullName evidence="9">G-protein coupled receptors family 1 profile domain-containing protein</fullName>
    </recommendedName>
</protein>
<dbReference type="EMBL" id="CAJOAY010000106">
    <property type="protein sequence ID" value="CAF3539714.1"/>
    <property type="molecule type" value="Genomic_DNA"/>
</dbReference>
<keyword evidence="7" id="KW-0807">Transducer</keyword>
<dbReference type="AlphaFoldDB" id="A0A818J7S9"/>
<dbReference type="GO" id="GO:0005886">
    <property type="term" value="C:plasma membrane"/>
    <property type="evidence" value="ECO:0007669"/>
    <property type="project" value="TreeGrafter"/>
</dbReference>
<evidence type="ECO:0000313" key="11">
    <source>
        <dbReference type="EMBL" id="CAF3539714.1"/>
    </source>
</evidence>
<keyword evidence="3 8" id="KW-1133">Transmembrane helix</keyword>